<dbReference type="InterPro" id="IPR036291">
    <property type="entry name" value="NAD(P)-bd_dom_sf"/>
</dbReference>
<protein>
    <submittedName>
        <fullName evidence="4">Putative NmrA-like family domain-containing protein 1</fullName>
    </submittedName>
</protein>
<dbReference type="AlphaFoldDB" id="H0EYJ2"/>
<dbReference type="PANTHER" id="PTHR42748:SF25">
    <property type="entry name" value="NMRA FAMILY PROTEIN"/>
    <property type="match status" value="1"/>
</dbReference>
<dbReference type="Gene3D" id="3.40.50.720">
    <property type="entry name" value="NAD(P)-binding Rossmann-like Domain"/>
    <property type="match status" value="1"/>
</dbReference>
<dbReference type="InterPro" id="IPR008030">
    <property type="entry name" value="NmrA-like"/>
</dbReference>
<dbReference type="InterPro" id="IPR051164">
    <property type="entry name" value="NmrA-like_oxidored"/>
</dbReference>
<dbReference type="PANTHER" id="PTHR42748">
    <property type="entry name" value="NITROGEN METABOLITE REPRESSION PROTEIN NMRA FAMILY MEMBER"/>
    <property type="match status" value="1"/>
</dbReference>
<comment type="similarity">
    <text evidence="1">Belongs to the NmrA-type oxidoreductase family.</text>
</comment>
<evidence type="ECO:0000259" key="3">
    <source>
        <dbReference type="Pfam" id="PF05368"/>
    </source>
</evidence>
<keyword evidence="5" id="KW-1185">Reference proteome</keyword>
<accession>H0EYJ2</accession>
<dbReference type="Proteomes" id="UP000005446">
    <property type="component" value="Unassembled WGS sequence"/>
</dbReference>
<evidence type="ECO:0000256" key="1">
    <source>
        <dbReference type="ARBA" id="ARBA00006328"/>
    </source>
</evidence>
<evidence type="ECO:0000313" key="5">
    <source>
        <dbReference type="Proteomes" id="UP000005446"/>
    </source>
</evidence>
<gene>
    <name evidence="4" type="ORF">M7I_7894</name>
</gene>
<dbReference type="Gene3D" id="3.90.25.10">
    <property type="entry name" value="UDP-galactose 4-epimerase, domain 1"/>
    <property type="match status" value="1"/>
</dbReference>
<dbReference type="GO" id="GO:0005634">
    <property type="term" value="C:nucleus"/>
    <property type="evidence" value="ECO:0007669"/>
    <property type="project" value="TreeGrafter"/>
</dbReference>
<dbReference type="HOGENOM" id="CLU_007383_8_4_1"/>
<reference evidence="4 5" key="1">
    <citation type="journal article" date="2012" name="Eukaryot. Cell">
        <title>Genome sequence of the fungus Glarea lozoyensis: the first genome sequence of a species from the Helotiaceae family.</title>
        <authorList>
            <person name="Youssar L."/>
            <person name="Gruening B.A."/>
            <person name="Erxleben A."/>
            <person name="Guenther S."/>
            <person name="Huettel W."/>
        </authorList>
    </citation>
    <scope>NUCLEOTIDE SEQUENCE [LARGE SCALE GENOMIC DNA]</scope>
    <source>
        <strain evidence="5">ATCC 74030 / MF5533</strain>
    </source>
</reference>
<name>H0EYJ2_GLAL7</name>
<feature type="domain" description="NmrA-like" evidence="3">
    <location>
        <begin position="6"/>
        <end position="265"/>
    </location>
</feature>
<evidence type="ECO:0000313" key="4">
    <source>
        <dbReference type="EMBL" id="EHK96395.1"/>
    </source>
</evidence>
<proteinExistence type="inferred from homology"/>
<dbReference type="SUPFAM" id="SSF51735">
    <property type="entry name" value="NAD(P)-binding Rossmann-fold domains"/>
    <property type="match status" value="1"/>
</dbReference>
<sequence length="315" mass="35141">MGYQSATGKQGGAVVEALANNEEFQILAVTRNASGAAAKGLLERFPNIKIVEGNMDDAPKLFEAAKDAGNKNIWGVFSVQVSEGKGVTFDSEVRQGKAMIDEAIKNKVETFVYSSVERGGDEKSWTNQTPVDHFKSKYFIEQHLRDNADKSMKWTILRPVALMENMKPGFETTVFFTALKNALGQTPMQWVATRDVGRYAEKAFVKPERWDRKAVGLAGEEMTFSQLSDQLKSSTGSPAGTTYGILASALRWAIPEIARMLDWFASDGYRADIGKLRESDSELLTFKKWLEKDIILLGWNGYGYGYGRRIWVSNM</sequence>
<evidence type="ECO:0000256" key="2">
    <source>
        <dbReference type="ARBA" id="ARBA00022857"/>
    </source>
</evidence>
<keyword evidence="2" id="KW-0521">NADP</keyword>
<comment type="caution">
    <text evidence="4">The sequence shown here is derived from an EMBL/GenBank/DDBJ whole genome shotgun (WGS) entry which is preliminary data.</text>
</comment>
<dbReference type="InParanoid" id="H0EYJ2"/>
<dbReference type="EMBL" id="AGUE01000252">
    <property type="protein sequence ID" value="EHK96395.1"/>
    <property type="molecule type" value="Genomic_DNA"/>
</dbReference>
<dbReference type="Pfam" id="PF05368">
    <property type="entry name" value="NmrA"/>
    <property type="match status" value="1"/>
</dbReference>
<organism evidence="4 5">
    <name type="scientific">Glarea lozoyensis (strain ATCC 74030 / MF5533)</name>
    <dbReference type="NCBI Taxonomy" id="1104152"/>
    <lineage>
        <taxon>Eukaryota</taxon>
        <taxon>Fungi</taxon>
        <taxon>Dikarya</taxon>
        <taxon>Ascomycota</taxon>
        <taxon>Pezizomycotina</taxon>
        <taxon>Leotiomycetes</taxon>
        <taxon>Helotiales</taxon>
        <taxon>Helotiaceae</taxon>
        <taxon>Glarea</taxon>
    </lineage>
</organism>
<dbReference type="OrthoDB" id="9997102at2759"/>